<sequence>MVNDVSDSVHSSSESQIVASKKRDEEHTWSDSIYYNLEMGEVISLSIEETNELRKKIGLPLLPVISNIEDEKAKSKSSEKESLSIEETNRLRISLGLQPIPVTDNNLAENDNSETQNFQKYQSEIQSQKKDQSLLKKLEEAKLKSLTKKFTIESEETNENTENDLDSWLNRLNNKSKKSNKSARKAESDKTQATHPNLAHTEQEMSGLGDNDILTLKDNTVVGDDEDILENDKLVDIKRTEKEAENRKRLETMKKGGKHYDFNSSDDELVEKPSVQDDVNKKVRVAADLFDDILDYESSSTRAPKKKAKIKMKKIDNKNNSKSKRKSSTLELDDNDFRLTTVKLDDLQGNGMEDLLEEELNLQETLKKSRAVKQRIRKDMTREDVEKDIEALRTGDNEEDSDLETFERPNPGNFLFDYNESLLGVLDQKLFSAKPETAPDADFNEKKDDNIHSNDLEAHQDNQQPQKTEEEKISFNSGLSSTLNFLRSRNILGDSSASSSDNARVKQELSKEAELLKLKISIEERLVREELESNKGFMNKPRDERENLIKDLLEQRLAEKNIVSPGRRAADNKLSANYNPNVKLSYRDEMGNILSQKEAYKQLSHKFHGVNPGKAKIDKKLKRMAARSKEGSHLDDRIL</sequence>
<feature type="compositionally biased region" description="Basic and acidic residues" evidence="6">
    <location>
        <begin position="387"/>
        <end position="396"/>
    </location>
</feature>
<proteinExistence type="inferred from homology"/>
<evidence type="ECO:0000256" key="6">
    <source>
        <dbReference type="SAM" id="MobiDB-lite"/>
    </source>
</evidence>
<organism evidence="7 8">
    <name type="scientific">Pichia sorbitophila (strain ATCC MYA-4447 / BCRC 22081 / CBS 7064 / NBRC 10061 / NRRL Y-12695)</name>
    <name type="common">Hybrid yeast</name>
    <dbReference type="NCBI Taxonomy" id="559304"/>
    <lineage>
        <taxon>Eukaryota</taxon>
        <taxon>Fungi</taxon>
        <taxon>Dikarya</taxon>
        <taxon>Ascomycota</taxon>
        <taxon>Saccharomycotina</taxon>
        <taxon>Pichiomycetes</taxon>
        <taxon>Debaryomycetaceae</taxon>
        <taxon>Millerozyma</taxon>
    </lineage>
</organism>
<dbReference type="AlphaFoldDB" id="G8YRV3"/>
<protein>
    <submittedName>
        <fullName evidence="7">Piso0_000910 protein</fullName>
    </submittedName>
</protein>
<dbReference type="GO" id="GO:0046540">
    <property type="term" value="C:U4/U6 x U5 tri-snRNP complex"/>
    <property type="evidence" value="ECO:0007669"/>
    <property type="project" value="InterPro"/>
</dbReference>
<dbReference type="GO" id="GO:0000481">
    <property type="term" value="P:maturation of 5S rRNA"/>
    <property type="evidence" value="ECO:0007669"/>
    <property type="project" value="TreeGrafter"/>
</dbReference>
<dbReference type="Pfam" id="PF03343">
    <property type="entry name" value="SART-1"/>
    <property type="match status" value="1"/>
</dbReference>
<feature type="region of interest" description="Disordered" evidence="6">
    <location>
        <begin position="154"/>
        <end position="205"/>
    </location>
</feature>
<evidence type="ECO:0000313" key="7">
    <source>
        <dbReference type="EMBL" id="CCE78290.1"/>
    </source>
</evidence>
<evidence type="ECO:0000256" key="4">
    <source>
        <dbReference type="ARBA" id="ARBA00023187"/>
    </source>
</evidence>
<keyword evidence="3" id="KW-0507">mRNA processing</keyword>
<evidence type="ECO:0000256" key="3">
    <source>
        <dbReference type="ARBA" id="ARBA00022664"/>
    </source>
</evidence>
<keyword evidence="4" id="KW-0508">mRNA splicing</keyword>
<feature type="region of interest" description="Disordered" evidence="6">
    <location>
        <begin position="1"/>
        <end position="27"/>
    </location>
</feature>
<dbReference type="InterPro" id="IPR005011">
    <property type="entry name" value="SNU66/SART1"/>
</dbReference>
<dbReference type="OrthoDB" id="5583at2759"/>
<dbReference type="Pfam" id="PF19252">
    <property type="entry name" value="HIND"/>
    <property type="match status" value="2"/>
</dbReference>
<dbReference type="eggNOG" id="KOG2217">
    <property type="taxonomic scope" value="Eukaryota"/>
</dbReference>
<dbReference type="OMA" id="FNGRHYR"/>
<dbReference type="PANTHER" id="PTHR14152:SF5">
    <property type="entry name" value="U4_U6.U5 TRI-SNRNP-ASSOCIATED PROTEIN 1"/>
    <property type="match status" value="1"/>
</dbReference>
<dbReference type="Proteomes" id="UP000005222">
    <property type="component" value="Chromosome C"/>
</dbReference>
<feature type="compositionally biased region" description="Basic residues" evidence="6">
    <location>
        <begin position="174"/>
        <end position="183"/>
    </location>
</feature>
<keyword evidence="8" id="KW-1185">Reference proteome</keyword>
<evidence type="ECO:0000256" key="5">
    <source>
        <dbReference type="ARBA" id="ARBA00023242"/>
    </source>
</evidence>
<dbReference type="PANTHER" id="PTHR14152">
    <property type="entry name" value="SQUAMOUS CELL CARCINOMA ANTIGEN RECOGNISED BY CYTOTOXIC T LYMPHOCYTES"/>
    <property type="match status" value="1"/>
</dbReference>
<evidence type="ECO:0000256" key="2">
    <source>
        <dbReference type="ARBA" id="ARBA00006076"/>
    </source>
</evidence>
<evidence type="ECO:0000313" key="8">
    <source>
        <dbReference type="Proteomes" id="UP000005222"/>
    </source>
</evidence>
<comment type="subcellular location">
    <subcellularLocation>
        <location evidence="1">Nucleus</location>
    </subcellularLocation>
</comment>
<keyword evidence="5" id="KW-0539">Nucleus</keyword>
<feature type="compositionally biased region" description="Low complexity" evidence="6">
    <location>
        <begin position="1"/>
        <end position="19"/>
    </location>
</feature>
<dbReference type="InterPro" id="IPR045347">
    <property type="entry name" value="HIND"/>
</dbReference>
<evidence type="ECO:0000256" key="1">
    <source>
        <dbReference type="ARBA" id="ARBA00004123"/>
    </source>
</evidence>
<dbReference type="STRING" id="559304.G8YRV3"/>
<feature type="compositionally biased region" description="Acidic residues" evidence="6">
    <location>
        <begin position="154"/>
        <end position="165"/>
    </location>
</feature>
<feature type="region of interest" description="Disordered" evidence="6">
    <location>
        <begin position="301"/>
        <end position="329"/>
    </location>
</feature>
<reference evidence="7 8" key="1">
    <citation type="journal article" date="2012" name="G3 (Bethesda)">
        <title>Pichia sorbitophila, an interspecies yeast hybrid reveals early steps of genome resolution following polyploidization.</title>
        <authorList>
            <person name="Leh Louis V."/>
            <person name="Despons L."/>
            <person name="Friedrich A."/>
            <person name="Martin T."/>
            <person name="Durrens P."/>
            <person name="Casaregola S."/>
            <person name="Neuveglise C."/>
            <person name="Fairhead C."/>
            <person name="Marck C."/>
            <person name="Cruz J.A."/>
            <person name="Straub M.L."/>
            <person name="Kugler V."/>
            <person name="Sacerdot C."/>
            <person name="Uzunov Z."/>
            <person name="Thierry A."/>
            <person name="Weiss S."/>
            <person name="Bleykasten C."/>
            <person name="De Montigny J."/>
            <person name="Jacques N."/>
            <person name="Jung P."/>
            <person name="Lemaire M."/>
            <person name="Mallet S."/>
            <person name="Morel G."/>
            <person name="Richard G.F."/>
            <person name="Sarkar A."/>
            <person name="Savel G."/>
            <person name="Schacherer J."/>
            <person name="Seret M.L."/>
            <person name="Talla E."/>
            <person name="Samson G."/>
            <person name="Jubin C."/>
            <person name="Poulain J."/>
            <person name="Vacherie B."/>
            <person name="Barbe V."/>
            <person name="Pelletier E."/>
            <person name="Sherman D.J."/>
            <person name="Westhof E."/>
            <person name="Weissenbach J."/>
            <person name="Baret P.V."/>
            <person name="Wincker P."/>
            <person name="Gaillardin C."/>
            <person name="Dujon B."/>
            <person name="Souciet J.L."/>
        </authorList>
    </citation>
    <scope>NUCLEOTIDE SEQUENCE [LARGE SCALE GENOMIC DNA]</scope>
    <source>
        <strain evidence="8">ATCC MYA-4447 / BCRC 22081 / CBS 7064 / NBRC 10061 / NRRL Y-12695</strain>
    </source>
</reference>
<dbReference type="FunCoup" id="G8YRV3">
    <property type="interactions" value="1400"/>
</dbReference>
<accession>G8YRV3</accession>
<gene>
    <name evidence="7" type="primary">Piso0_000910</name>
    <name evidence="7" type="ORF">GNLVRS01_PISO0C06712g</name>
</gene>
<dbReference type="EMBL" id="FO082057">
    <property type="protein sequence ID" value="CCE78290.1"/>
    <property type="molecule type" value="Genomic_DNA"/>
</dbReference>
<feature type="compositionally biased region" description="Basic residues" evidence="6">
    <location>
        <begin position="303"/>
        <end position="312"/>
    </location>
</feature>
<feature type="region of interest" description="Disordered" evidence="6">
    <location>
        <begin position="387"/>
        <end position="409"/>
    </location>
</feature>
<name>G8YRV3_PICSO</name>
<dbReference type="InParanoid" id="G8YRV3"/>
<dbReference type="HOGENOM" id="CLU_018358_0_0_1"/>
<comment type="similarity">
    <text evidence="2">Belongs to the SNU66/SART1 family.</text>
</comment>
<dbReference type="GO" id="GO:0045292">
    <property type="term" value="P:mRNA cis splicing, via spliceosome"/>
    <property type="evidence" value="ECO:0007669"/>
    <property type="project" value="TreeGrafter"/>
</dbReference>